<dbReference type="PANTHER" id="PTHR43476:SF5">
    <property type="entry name" value="FAD-DEPENDENT MONOOXYGENASE"/>
    <property type="match status" value="1"/>
</dbReference>
<dbReference type="InterPro" id="IPR050631">
    <property type="entry name" value="PheA/TfdB_FAD_monoxygenase"/>
</dbReference>
<evidence type="ECO:0000313" key="4">
    <source>
        <dbReference type="Proteomes" id="UP001361239"/>
    </source>
</evidence>
<dbReference type="Proteomes" id="UP001361239">
    <property type="component" value="Unassembled WGS sequence"/>
</dbReference>
<dbReference type="NCBIfam" id="NF004834">
    <property type="entry name" value="PRK06185.1-3"/>
    <property type="match status" value="1"/>
</dbReference>
<dbReference type="RefSeq" id="WP_339588299.1">
    <property type="nucleotide sequence ID" value="NZ_JBBHJZ010000003.1"/>
</dbReference>
<evidence type="ECO:0000256" key="1">
    <source>
        <dbReference type="ARBA" id="ARBA00023002"/>
    </source>
</evidence>
<comment type="caution">
    <text evidence="3">The sequence shown here is derived from an EMBL/GenBank/DDBJ whole genome shotgun (WGS) entry which is preliminary data.</text>
</comment>
<proteinExistence type="predicted"/>
<dbReference type="Gene3D" id="3.50.50.60">
    <property type="entry name" value="FAD/NAD(P)-binding domain"/>
    <property type="match status" value="2"/>
</dbReference>
<accession>A0ABU8RZ70</accession>
<evidence type="ECO:0000313" key="3">
    <source>
        <dbReference type="EMBL" id="MEJ5978373.1"/>
    </source>
</evidence>
<dbReference type="SUPFAM" id="SSF51905">
    <property type="entry name" value="FAD/NAD(P)-binding domain"/>
    <property type="match status" value="1"/>
</dbReference>
<gene>
    <name evidence="3" type="ORF">WG901_17095</name>
</gene>
<sequence length="405" mass="43976">MAETEVVADVIVVGGGPAGMMTGLLLARSGISTLVLEKHADFFRDFRGDTVHPSTMELLSELGMLDRFLARPHYRIDYAELSWEGQTFKIADLSHLPTPAPFIAMMPQWDFLDFLRDEAAAFPGFALRMDAPVAGLLEDDGRIAGVTLASGEVLRAGKLVVACDGRDSLVRQQQVLPLEDLGAPIDVFWFAVPKPERGKAVRGSIRGNHMVVQIDRGDYWQCAYLVAKGSAEAVRARGIEAFRRDVRETSPELPDLDSALPDFAAVKLLSVSLDRLTRWHRPGLLAIGDAAHAMSPVGGVGINLAIQDAVATANLLAEPLATPGNADGALHRVQDRRLLPVRLIQAGQKAAHESVLHPLISGSGEQHSEPPGFLKLLNRFAVLQRLPARAIGFGFRREHLTAPRV</sequence>
<organism evidence="3 4">
    <name type="scientific">Novosphingobium anseongense</name>
    <dbReference type="NCBI Taxonomy" id="3133436"/>
    <lineage>
        <taxon>Bacteria</taxon>
        <taxon>Pseudomonadati</taxon>
        <taxon>Pseudomonadota</taxon>
        <taxon>Alphaproteobacteria</taxon>
        <taxon>Sphingomonadales</taxon>
        <taxon>Sphingomonadaceae</taxon>
        <taxon>Novosphingobium</taxon>
    </lineage>
</organism>
<protein>
    <submittedName>
        <fullName evidence="3">FAD-dependent oxidoreductase</fullName>
    </submittedName>
</protein>
<dbReference type="InterPro" id="IPR002938">
    <property type="entry name" value="FAD-bd"/>
</dbReference>
<keyword evidence="1" id="KW-0560">Oxidoreductase</keyword>
<keyword evidence="4" id="KW-1185">Reference proteome</keyword>
<dbReference type="PANTHER" id="PTHR43476">
    <property type="entry name" value="3-(3-HYDROXY-PHENYL)PROPIONATE/3-HYDROXYCINNAMIC ACID HYDROXYLASE"/>
    <property type="match status" value="1"/>
</dbReference>
<dbReference type="Pfam" id="PF01494">
    <property type="entry name" value="FAD_binding_3"/>
    <property type="match status" value="1"/>
</dbReference>
<dbReference type="EMBL" id="JBBHJZ010000003">
    <property type="protein sequence ID" value="MEJ5978373.1"/>
    <property type="molecule type" value="Genomic_DNA"/>
</dbReference>
<dbReference type="InterPro" id="IPR036188">
    <property type="entry name" value="FAD/NAD-bd_sf"/>
</dbReference>
<reference evidence="3 4" key="1">
    <citation type="submission" date="2024-03" db="EMBL/GenBank/DDBJ databases">
        <authorList>
            <person name="Jo J.-H."/>
        </authorList>
    </citation>
    <scope>NUCLEOTIDE SEQUENCE [LARGE SCALE GENOMIC DNA]</scope>
    <source>
        <strain evidence="3 4">PS1R-30</strain>
    </source>
</reference>
<evidence type="ECO:0000259" key="2">
    <source>
        <dbReference type="Pfam" id="PF01494"/>
    </source>
</evidence>
<dbReference type="PRINTS" id="PR00420">
    <property type="entry name" value="RNGMNOXGNASE"/>
</dbReference>
<feature type="domain" description="FAD-binding" evidence="2">
    <location>
        <begin position="8"/>
        <end position="331"/>
    </location>
</feature>
<name>A0ABU8RZ70_9SPHN</name>